<protein>
    <submittedName>
        <fullName evidence="3">Uncharacterized protein</fullName>
    </submittedName>
</protein>
<sequence>MADFVVFDPVEPKASESNVVIFDPPAAPDTTGEDFGQGTPGGVTPTPADVGGFAGADPTQYETPPGGGGSIFTDLLSGDTVMRSALQAAVPLATPSFLDVALLRSPEAAARDPWFRSKAYVERERFIDEAVRIFTGRGELSPEGGYRPTMELKKSPMPGYLYDIQSGKYVPWTKETGSIIEQRAIQYYHQQRFKDMAAGDRALMIFATTVGSFVRALALPGMKAPGIEAKAWQTGAAAGLGDLAGILVGLVANVARKVPAAIGVPGMLERGIVPALSRPTLPGETLRWVGPAKAIGESAGNVIRGTFARWAIHAGRNLPEGVLSTSGQKRLYKIGELLGRIGTVAVEFAAFEGIHELRRAQELNKYGLGTGSPQETLAAVGHGLKSGSLMGLAGFFHVAKYPALSLLTRFVANNVALGNYGFPDWHDPAAVTNWVITAGMAGAAARHFHNAEQFKTLRKASEVDINVLNNQLISSGIGPQLRLGMSDAPGRVGPEGGGAAPFSQTLMLIRNARGGEVGAILDGLQTGLNLTRQEGGTSLTSWDLLKATTKPYQDRMGTEIDSAELYNKLVLTQQLLQRVQEMGYTAYSPTRALVPTIGEKRARAPRDKRITELELELRREEMSIKAFVAERLPHVSATIDLFKAVAGGVAPEKLVTDLIGQPLDVRQAFINMRQYDKWIEGSKVRDKNGDLIQVYHGSPYAGMKSKDPNFFTDFDPGRMRPGLYGKAIYTTESFVVAGGRLELAGLNRAWGILDKQIDQLNKRIHTLDSARVGIEVRVPKSPGRNRALAAIEAELDRLDERIKKKRAAQMKAEDLIGDSRNFGYATGHSLGVTGHVRPGYLNIRQPYDMDMGPLTPTHIEGLNKGLKKLAGETQELNWTQLDDSMHYDAAVKLKNHLWELATRDNQQTRLLILRDVDVTKRSHWPHLTRVARLLDMDMKAITDVTGIDLVRPRLTRKGSAGEPSIAVKDATVEALLGGREKAKGYANGEELLRALDYEILIDGKSLVPDSRPDGRGSLNNVRPLLEPSGFDGITHEGGKISGGKSHRVWMAFWPEQLIPSFIYKGVKARLAEYAGLPLGPMGNASDARLTIMREAINKQFLQGEYKDVVGRIVGEFYEKLTPEQRTQVLALVVEGERLRSLDGLKATYRDIIESDNGFLYSKQKDIDFIRKTFEVGEGDAKQKVTGFMLTPESAKEMEALNTVVSRTIIANQTNVGALFQSRHGQALVNVLLDGLGYRYLHTVHVDGRDVTLNHSKVKKITDAYAAAIDYVGSAEAFKDYNTNFRRANAAARHHLKELGVRPLYTGESSVIKTGQYVYRRALSSIENVVRRMGGAWGEPYVRMRHEEGTWTREFQAEGIPLLKGVRELSAWQGKHVLRSMDSLYSELRAARKEFGEVTGLKRQLAEGKIPEAEYNKRVDSYLDGILDDMRERSVGFFKTNAVGWNTQKVKVGESVMREWFKFADRAWEEASKYVPEHKRARYIWGYRPTILQKHLKGSGKYEEGTVEYLGDEPVGSKTKSQRFEMERRPIDIPEVDQVFDLEFLISKYVTREPQYIAIHKFYGADFLDWVTRVNPADLYRLGDNKLVRSGPAVSDKKQREYLEKGGVKPYRTEPTELLQRGVLYTKEGIKQSPLAVIMQGIRDSGGEVSLVAEHLRMSYGRPTKMDHFFYKLRAVQAWSKLWLATVNQLGQPLNAMLYTNLSTIGKAFGNMLRDPEVGERAGVALYTAYNQSVVDLYSFLQRRGPVKEGSKWWMDSISKFGNVAWRWPVKPFIFTDALAKRFAYHIGGAMLEADLAKFAKTGRLNEELTARMRFFAGDKWANSRELGDTLYGMNGFSKGDMQKWIAKEEIPPQLQKFLDLRHLWGMAVSRETQFFDSGSKLPLWWGIPWVGALVQFKSFAFMQQRMWQRAHQLYEYDRPAFIKQALGTAAIMALVGEGIWDTRLIAAGKWDELDKRGLDSPLKRVVTNIMSCGGFGLGVDISMQMMNNPTFMTASSSVVGPSLTDLFKVSAGVFKTVQDPTWSNAAFMLKVAPGYSMWNKWFRGLLGG</sequence>
<dbReference type="EMBL" id="MT144627">
    <property type="protein sequence ID" value="QJH95731.1"/>
    <property type="molecule type" value="Genomic_DNA"/>
</dbReference>
<gene>
    <name evidence="3" type="ORF">TM448B00508_0045</name>
</gene>
<evidence type="ECO:0000256" key="1">
    <source>
        <dbReference type="SAM" id="Coils"/>
    </source>
</evidence>
<accession>A0A6M3XD56</accession>
<proteinExistence type="predicted"/>
<name>A0A6M3XD56_9ZZZZ</name>
<organism evidence="3">
    <name type="scientific">viral metagenome</name>
    <dbReference type="NCBI Taxonomy" id="1070528"/>
    <lineage>
        <taxon>unclassified sequences</taxon>
        <taxon>metagenomes</taxon>
        <taxon>organismal metagenomes</taxon>
    </lineage>
</organism>
<feature type="coiled-coil region" evidence="1">
    <location>
        <begin position="788"/>
        <end position="815"/>
    </location>
</feature>
<feature type="region of interest" description="Disordered" evidence="2">
    <location>
        <begin position="26"/>
        <end position="69"/>
    </location>
</feature>
<reference evidence="3" key="1">
    <citation type="submission" date="2020-03" db="EMBL/GenBank/DDBJ databases">
        <title>The deep terrestrial virosphere.</title>
        <authorList>
            <person name="Holmfeldt K."/>
            <person name="Nilsson E."/>
            <person name="Simone D."/>
            <person name="Lopez-Fernandez M."/>
            <person name="Wu X."/>
            <person name="de Brujin I."/>
            <person name="Lundin D."/>
            <person name="Andersson A."/>
            <person name="Bertilsson S."/>
            <person name="Dopson M."/>
        </authorList>
    </citation>
    <scope>NUCLEOTIDE SEQUENCE</scope>
    <source>
        <strain evidence="3">TM448B00508</strain>
    </source>
</reference>
<keyword evidence="1" id="KW-0175">Coiled coil</keyword>
<feature type="compositionally biased region" description="Low complexity" evidence="2">
    <location>
        <begin position="42"/>
        <end position="51"/>
    </location>
</feature>
<evidence type="ECO:0000256" key="2">
    <source>
        <dbReference type="SAM" id="MobiDB-lite"/>
    </source>
</evidence>
<evidence type="ECO:0000313" key="3">
    <source>
        <dbReference type="EMBL" id="QJH95731.1"/>
    </source>
</evidence>